<accession>A0AA41WCJ6</accession>
<reference evidence="3" key="1">
    <citation type="submission" date="2022-06" db="EMBL/GenBank/DDBJ databases">
        <title>CFH 74404 Thermomicrobiaceae sp.</title>
        <authorList>
            <person name="Ming H."/>
            <person name="Li W.-J."/>
            <person name="Zhao Z."/>
        </authorList>
    </citation>
    <scope>NUCLEOTIDE SEQUENCE</scope>
    <source>
        <strain evidence="3">CFH 74404</strain>
    </source>
</reference>
<dbReference type="InterPro" id="IPR014710">
    <property type="entry name" value="RmlC-like_jellyroll"/>
</dbReference>
<dbReference type="EMBL" id="JAMSLR010000001">
    <property type="protein sequence ID" value="MCM8747984.1"/>
    <property type="molecule type" value="Genomic_DNA"/>
</dbReference>
<evidence type="ECO:0000313" key="3">
    <source>
        <dbReference type="EMBL" id="MCM8747984.1"/>
    </source>
</evidence>
<evidence type="ECO:0000256" key="1">
    <source>
        <dbReference type="ARBA" id="ARBA00023125"/>
    </source>
</evidence>
<dbReference type="GO" id="GO:0006355">
    <property type="term" value="P:regulation of DNA-templated transcription"/>
    <property type="evidence" value="ECO:0007669"/>
    <property type="project" value="InterPro"/>
</dbReference>
<proteinExistence type="predicted"/>
<gene>
    <name evidence="3" type="ORF">NET02_02360</name>
</gene>
<dbReference type="AlphaFoldDB" id="A0AA41WCJ6"/>
<feature type="domain" description="AraC-type arabinose-binding/dimerisation" evidence="2">
    <location>
        <begin position="39"/>
        <end position="97"/>
    </location>
</feature>
<evidence type="ECO:0000313" key="4">
    <source>
        <dbReference type="Proteomes" id="UP001165306"/>
    </source>
</evidence>
<protein>
    <submittedName>
        <fullName evidence="3">AraC family ligand binding domain-containing protein</fullName>
    </submittedName>
</protein>
<dbReference type="SUPFAM" id="SSF51182">
    <property type="entry name" value="RmlC-like cupins"/>
    <property type="match status" value="1"/>
</dbReference>
<organism evidence="3 4">
    <name type="scientific">Thermalbibacter longus</name>
    <dbReference type="NCBI Taxonomy" id="2951981"/>
    <lineage>
        <taxon>Bacteria</taxon>
        <taxon>Pseudomonadati</taxon>
        <taxon>Thermomicrobiota</taxon>
        <taxon>Thermomicrobia</taxon>
        <taxon>Thermomicrobiales</taxon>
        <taxon>Thermomicrobiaceae</taxon>
        <taxon>Thermalbibacter</taxon>
    </lineage>
</organism>
<dbReference type="Gene3D" id="2.60.120.10">
    <property type="entry name" value="Jelly Rolls"/>
    <property type="match status" value="1"/>
</dbReference>
<dbReference type="InterPro" id="IPR003313">
    <property type="entry name" value="AraC-bd"/>
</dbReference>
<dbReference type="Pfam" id="PF02311">
    <property type="entry name" value="AraC_binding"/>
    <property type="match status" value="1"/>
</dbReference>
<sequence length="112" mass="12349">MTELFGQVKVSSWDGSEKPTEDSIVQRMIDEGLMPYRWANGPGDVYPPHRHPYHKVLYVARGSIRFELHPGGAIDLYPGDRLDLPPGLEHSAVVGPEGVVCLEAQVLARSGK</sequence>
<name>A0AA41WCJ6_9BACT</name>
<evidence type="ECO:0000259" key="2">
    <source>
        <dbReference type="Pfam" id="PF02311"/>
    </source>
</evidence>
<dbReference type="Proteomes" id="UP001165306">
    <property type="component" value="Unassembled WGS sequence"/>
</dbReference>
<dbReference type="GO" id="GO:0003677">
    <property type="term" value="F:DNA binding"/>
    <property type="evidence" value="ECO:0007669"/>
    <property type="project" value="UniProtKB-KW"/>
</dbReference>
<comment type="caution">
    <text evidence="3">The sequence shown here is derived from an EMBL/GenBank/DDBJ whole genome shotgun (WGS) entry which is preliminary data.</text>
</comment>
<dbReference type="RefSeq" id="WP_284055763.1">
    <property type="nucleotide sequence ID" value="NZ_JAMSLR010000001.1"/>
</dbReference>
<keyword evidence="1" id="KW-0238">DNA-binding</keyword>
<dbReference type="InterPro" id="IPR011051">
    <property type="entry name" value="RmlC_Cupin_sf"/>
</dbReference>
<keyword evidence="4" id="KW-1185">Reference proteome</keyword>